<gene>
    <name evidence="1" type="ORF">HNR50_001567</name>
</gene>
<evidence type="ECO:0000313" key="2">
    <source>
        <dbReference type="Proteomes" id="UP000587760"/>
    </source>
</evidence>
<name>A0A841RAF4_9SPIO</name>
<dbReference type="SUPFAM" id="SSF55874">
    <property type="entry name" value="ATPase domain of HSP90 chaperone/DNA topoisomerase II/histidine kinase"/>
    <property type="match status" value="1"/>
</dbReference>
<comment type="caution">
    <text evidence="1">The sequence shown here is derived from an EMBL/GenBank/DDBJ whole genome shotgun (WGS) entry which is preliminary data.</text>
</comment>
<organism evidence="1 2">
    <name type="scientific">Spirochaeta isovalerica</name>
    <dbReference type="NCBI Taxonomy" id="150"/>
    <lineage>
        <taxon>Bacteria</taxon>
        <taxon>Pseudomonadati</taxon>
        <taxon>Spirochaetota</taxon>
        <taxon>Spirochaetia</taxon>
        <taxon>Spirochaetales</taxon>
        <taxon>Spirochaetaceae</taxon>
        <taxon>Spirochaeta</taxon>
    </lineage>
</organism>
<dbReference type="EMBL" id="JACHGJ010000002">
    <property type="protein sequence ID" value="MBB6479909.1"/>
    <property type="molecule type" value="Genomic_DNA"/>
</dbReference>
<dbReference type="AlphaFoldDB" id="A0A841RAF4"/>
<proteinExistence type="predicted"/>
<dbReference type="InterPro" id="IPR036890">
    <property type="entry name" value="HATPase_C_sf"/>
</dbReference>
<protein>
    <submittedName>
        <fullName evidence="1">Uncharacterized protein</fullName>
    </submittedName>
</protein>
<accession>A0A841RAF4</accession>
<dbReference type="Proteomes" id="UP000587760">
    <property type="component" value="Unassembled WGS sequence"/>
</dbReference>
<sequence length="211" mass="23843">MYRSRRFISEGIVNSYDMASLAKGISRASSELEFPSIFVLLYHGEDRKNARIVIQEWKEKESSPLANTPFPAREILPQSGLERLSGDIVIINNLFFLDNIFGFIVIEKGPEFGEVYSNLISQISTALRGIEVLNSLKKSENDISIKVSCPPDLEINVVPLDFFQILTELIDNSILHCDEQKEDKSIELDVEAKAPGILFYTKVPVFPQTFL</sequence>
<keyword evidence="2" id="KW-1185">Reference proteome</keyword>
<reference evidence="1 2" key="1">
    <citation type="submission" date="2020-08" db="EMBL/GenBank/DDBJ databases">
        <title>Genomic Encyclopedia of Type Strains, Phase IV (KMG-IV): sequencing the most valuable type-strain genomes for metagenomic binning, comparative biology and taxonomic classification.</title>
        <authorList>
            <person name="Goeker M."/>
        </authorList>
    </citation>
    <scope>NUCLEOTIDE SEQUENCE [LARGE SCALE GENOMIC DNA]</scope>
    <source>
        <strain evidence="1 2">DSM 2461</strain>
    </source>
</reference>
<evidence type="ECO:0000313" key="1">
    <source>
        <dbReference type="EMBL" id="MBB6479909.1"/>
    </source>
</evidence>
<dbReference type="Gene3D" id="3.30.565.10">
    <property type="entry name" value="Histidine kinase-like ATPase, C-terminal domain"/>
    <property type="match status" value="1"/>
</dbReference>